<comment type="caution">
    <text evidence="2">The sequence shown here is derived from an EMBL/GenBank/DDBJ whole genome shotgun (WGS) entry which is preliminary data.</text>
</comment>
<keyword evidence="3" id="KW-1185">Reference proteome</keyword>
<evidence type="ECO:0000256" key="1">
    <source>
        <dbReference type="SAM" id="MobiDB-lite"/>
    </source>
</evidence>
<evidence type="ECO:0000313" key="2">
    <source>
        <dbReference type="EMBL" id="KAF7510578.1"/>
    </source>
</evidence>
<name>A0A8H7AK28_9EURO</name>
<accession>A0A8H7AK28</accession>
<organism evidence="2 3">
    <name type="scientific">Endocarpon pusillum</name>
    <dbReference type="NCBI Taxonomy" id="364733"/>
    <lineage>
        <taxon>Eukaryota</taxon>
        <taxon>Fungi</taxon>
        <taxon>Dikarya</taxon>
        <taxon>Ascomycota</taxon>
        <taxon>Pezizomycotina</taxon>
        <taxon>Eurotiomycetes</taxon>
        <taxon>Chaetothyriomycetidae</taxon>
        <taxon>Verrucariales</taxon>
        <taxon>Verrucariaceae</taxon>
        <taxon>Endocarpon</taxon>
    </lineage>
</organism>
<feature type="region of interest" description="Disordered" evidence="1">
    <location>
        <begin position="26"/>
        <end position="67"/>
    </location>
</feature>
<dbReference type="Proteomes" id="UP000606974">
    <property type="component" value="Unassembled WGS sequence"/>
</dbReference>
<protein>
    <submittedName>
        <fullName evidence="2">Uncharacterized protein</fullName>
    </submittedName>
</protein>
<gene>
    <name evidence="2" type="ORF">GJ744_006190</name>
</gene>
<reference evidence="2" key="1">
    <citation type="submission" date="2020-02" db="EMBL/GenBank/DDBJ databases">
        <authorList>
            <person name="Palmer J.M."/>
        </authorList>
    </citation>
    <scope>NUCLEOTIDE SEQUENCE</scope>
    <source>
        <strain evidence="2">EPUS1.4</strain>
        <tissue evidence="2">Thallus</tissue>
    </source>
</reference>
<evidence type="ECO:0000313" key="3">
    <source>
        <dbReference type="Proteomes" id="UP000606974"/>
    </source>
</evidence>
<sequence>MLGWGRQNLLLLASVNHDGNEWTWSTADDATPHRHASCPRSPTDSHSKALAEKPGGAGSESPKQDNMLTCSIRLSGNVWRKTTPTATKPMIDAAAAGKLSITRWATRRTCLIGPT</sequence>
<dbReference type="AlphaFoldDB" id="A0A8H7AK28"/>
<proteinExistence type="predicted"/>
<dbReference type="EMBL" id="JAACFV010000028">
    <property type="protein sequence ID" value="KAF7510578.1"/>
    <property type="molecule type" value="Genomic_DNA"/>
</dbReference>